<evidence type="ECO:0000259" key="12">
    <source>
        <dbReference type="PROSITE" id="PS51676"/>
    </source>
</evidence>
<sequence>MVYSVRRKTAKLVVEDPLCAGMANNPQTSGAQSLRPPAAGPMVSHNFGPSYGTQFQPLAPSLQGQSYIPAAPALQQFRPVAQGMLPSQSQPQQLSQPMQQLPFRPGQLGHATPSSQSIPMPYIQQNMGFTSASSQFQQTAPPNNHVPGVGGPGVPLSSAYTFTPSSFGQPQNTMNMSPHFQSVSQMHAPVVPVGGQPWLPSGSQGAPFAPMQQIGQQHSATVATVPAVNASNTAEQTSSDWQECENEGKRYYYNKKTKQSSWEKPLELMTAMERADASTVWKEFTTSEGRKYYYNKVTKQSKWTIPEELKVAREQAEKPATQVPLTEMTTTSSAPPSVMPSTVEQSSTTPSLASFTISSAISGVAASPVPVTPVVADVNASTLAVSESSTPVVDSAVGSAVGASSLGNLVTSSPAVVPGNNGGPVSLANNTTSVSSFEDASTHDAANSVDGASVEDIEEAKKGMAVAGKINVTPLEEKTVEEEPLVYANKQDAKNAFKALLESANVEADWSWEQAMRVIINDRRYGALKTLGERKQAFNEYLMQRKKLEAEERRMRQRKAREEFIKMLEESKDLTSSTRWSKAVTMFEDDDRFKAVDRPADREDLYKNYLVDLEKKEKTKAQEEYRQNRVEYRKFLETCGLIKVDTQWRKVQDRLEDDERCSRLEKFDRLEIFQEYIRELEKEEDELKRTAKEQLKRAERRNRDEFRKMMEEHVAAGTFTAKTHWREYCQQVKDSGPYQAIASNTSGSTPKDLFDYVSDELEKKYHEDKTRVKDAVKLAKAGFLYAYIHITVVSTWTFEDFKAAILEEIGSPPLSDINLQLVFEDLLERAKEKEEKEAKKRQRLTKEFIEALSEIKEITGSSNWEECKELIEDISEYRSIGEESLAKEIFEEYVAGLQEKAKEKERRREEEKAKKEKEREEKEKRKEKERREKEKEKEKEKEREREKEKEKEREKEKEKEREREREKEKGKDRPKKDETETENIDVADSYGPKEDKKREKERERKHRKRHLSSADDVSSDKDEKDDSKRSRRHGSDRHQGAADDVVSDKDEKEDSKKSRRHGSDRKKSRKHAYTPESDSESRHKKHKKDYRDVSRSRNGGYEELEDGELGEDGEI</sequence>
<feature type="region of interest" description="Disordered" evidence="10">
    <location>
        <begin position="314"/>
        <end position="346"/>
    </location>
</feature>
<evidence type="ECO:0000256" key="2">
    <source>
        <dbReference type="ARBA" id="ARBA00022664"/>
    </source>
</evidence>
<dbReference type="InterPro" id="IPR036020">
    <property type="entry name" value="WW_dom_sf"/>
</dbReference>
<gene>
    <name evidence="13" type="ORF">RJ640_006025</name>
</gene>
<dbReference type="PANTHER" id="PTHR11864">
    <property type="entry name" value="PRE-MRNA-PROCESSING PROTEIN PRP40"/>
    <property type="match status" value="1"/>
</dbReference>
<keyword evidence="2" id="KW-0507">mRNA processing</keyword>
<comment type="similarity">
    <text evidence="7">Belongs to the PRPF40 family.</text>
</comment>
<evidence type="ECO:0000313" key="13">
    <source>
        <dbReference type="EMBL" id="KAK2977685.1"/>
    </source>
</evidence>
<dbReference type="InterPro" id="IPR001202">
    <property type="entry name" value="WW_dom"/>
</dbReference>
<feature type="non-terminal residue" evidence="13">
    <location>
        <position position="1115"/>
    </location>
</feature>
<evidence type="ECO:0000256" key="5">
    <source>
        <dbReference type="ARBA" id="ARBA00023242"/>
    </source>
</evidence>
<feature type="compositionally biased region" description="Basic and acidic residues" evidence="10">
    <location>
        <begin position="1018"/>
        <end position="1028"/>
    </location>
</feature>
<dbReference type="GO" id="GO:0005685">
    <property type="term" value="C:U1 snRNP"/>
    <property type="evidence" value="ECO:0007669"/>
    <property type="project" value="TreeGrafter"/>
</dbReference>
<protein>
    <recommendedName>
        <fullName evidence="15">Pre-mRNA-processing protein 40A</fullName>
    </recommendedName>
</protein>
<dbReference type="GO" id="GO:0045292">
    <property type="term" value="P:mRNA cis splicing, via spliceosome"/>
    <property type="evidence" value="ECO:0007669"/>
    <property type="project" value="InterPro"/>
</dbReference>
<dbReference type="FunFam" id="1.10.10.440:FF:000013">
    <property type="entry name" value="pre-mRNA-processing protein 40A isoform X1"/>
    <property type="match status" value="1"/>
</dbReference>
<feature type="coiled-coil region" evidence="9">
    <location>
        <begin position="670"/>
        <end position="708"/>
    </location>
</feature>
<feature type="domain" description="FF" evidence="12">
    <location>
        <begin position="625"/>
        <end position="679"/>
    </location>
</feature>
<dbReference type="GO" id="GO:0003723">
    <property type="term" value="F:RNA binding"/>
    <property type="evidence" value="ECO:0007669"/>
    <property type="project" value="TreeGrafter"/>
</dbReference>
<feature type="domain" description="WW" evidence="11">
    <location>
        <begin position="275"/>
        <end position="308"/>
    </location>
</feature>
<dbReference type="FunFam" id="1.10.10.440:FF:000022">
    <property type="entry name" value="Pre-mRNA-processing protein 40A"/>
    <property type="match status" value="1"/>
</dbReference>
<dbReference type="Proteomes" id="UP001187471">
    <property type="component" value="Unassembled WGS sequence"/>
</dbReference>
<dbReference type="PROSITE" id="PS51676">
    <property type="entry name" value="FF"/>
    <property type="match status" value="3"/>
</dbReference>
<evidence type="ECO:0000256" key="10">
    <source>
        <dbReference type="SAM" id="MobiDB-lite"/>
    </source>
</evidence>
<dbReference type="GO" id="GO:0070063">
    <property type="term" value="F:RNA polymerase binding"/>
    <property type="evidence" value="ECO:0007669"/>
    <property type="project" value="UniProtKB-ARBA"/>
</dbReference>
<dbReference type="Gene3D" id="1.10.10.440">
    <property type="entry name" value="FF domain"/>
    <property type="match status" value="5"/>
</dbReference>
<evidence type="ECO:0000256" key="4">
    <source>
        <dbReference type="ARBA" id="ARBA00023187"/>
    </source>
</evidence>
<dbReference type="Pfam" id="PF25432">
    <property type="entry name" value="FF_PRPF40A"/>
    <property type="match status" value="1"/>
</dbReference>
<feature type="compositionally biased region" description="Basic and acidic residues" evidence="10">
    <location>
        <begin position="991"/>
        <end position="1002"/>
    </location>
</feature>
<feature type="compositionally biased region" description="Acidic residues" evidence="10">
    <location>
        <begin position="1102"/>
        <end position="1115"/>
    </location>
</feature>
<evidence type="ECO:0000256" key="3">
    <source>
        <dbReference type="ARBA" id="ARBA00022737"/>
    </source>
</evidence>
<comment type="function">
    <text evidence="6">Binds the phosphorylated C-terminal domain (CTD) of the largest subunit of RNA polymerase II and functions as a scaffold for RNA processing machineries. May be involved in pre-mRNA splicing.</text>
</comment>
<evidence type="ECO:0000256" key="6">
    <source>
        <dbReference type="ARBA" id="ARBA00056384"/>
    </source>
</evidence>
<dbReference type="AlphaFoldDB" id="A0AA88UB36"/>
<dbReference type="Pfam" id="PF00397">
    <property type="entry name" value="WW"/>
    <property type="match status" value="2"/>
</dbReference>
<dbReference type="SMART" id="SM00456">
    <property type="entry name" value="WW"/>
    <property type="match status" value="2"/>
</dbReference>
<proteinExistence type="inferred from homology"/>
<feature type="domain" description="FF" evidence="12">
    <location>
        <begin position="490"/>
        <end position="544"/>
    </location>
</feature>
<organism evidence="13 14">
    <name type="scientific">Escallonia rubra</name>
    <dbReference type="NCBI Taxonomy" id="112253"/>
    <lineage>
        <taxon>Eukaryota</taxon>
        <taxon>Viridiplantae</taxon>
        <taxon>Streptophyta</taxon>
        <taxon>Embryophyta</taxon>
        <taxon>Tracheophyta</taxon>
        <taxon>Spermatophyta</taxon>
        <taxon>Magnoliopsida</taxon>
        <taxon>eudicotyledons</taxon>
        <taxon>Gunneridae</taxon>
        <taxon>Pentapetalae</taxon>
        <taxon>asterids</taxon>
        <taxon>campanulids</taxon>
        <taxon>Escalloniales</taxon>
        <taxon>Escalloniaceae</taxon>
        <taxon>Escallonia</taxon>
    </lineage>
</organism>
<dbReference type="CDD" id="cd00201">
    <property type="entry name" value="WW"/>
    <property type="match status" value="2"/>
</dbReference>
<dbReference type="InterPro" id="IPR002713">
    <property type="entry name" value="FF_domain"/>
</dbReference>
<evidence type="ECO:0000259" key="11">
    <source>
        <dbReference type="PROSITE" id="PS50020"/>
    </source>
</evidence>
<feature type="domain" description="WW" evidence="11">
    <location>
        <begin position="235"/>
        <end position="267"/>
    </location>
</feature>
<dbReference type="SUPFAM" id="SSF51045">
    <property type="entry name" value="WW domain"/>
    <property type="match status" value="2"/>
</dbReference>
<comment type="subunit">
    <text evidence="8">Interacts (via the WW domains) with the phosphorylated C-terminal domain of NRPB1 (via CTD domain).</text>
</comment>
<evidence type="ECO:0000256" key="9">
    <source>
        <dbReference type="SAM" id="Coils"/>
    </source>
</evidence>
<dbReference type="PROSITE" id="PS50020">
    <property type="entry name" value="WW_DOMAIN_2"/>
    <property type="match status" value="2"/>
</dbReference>
<feature type="compositionally biased region" description="Polar residues" evidence="10">
    <location>
        <begin position="427"/>
        <end position="439"/>
    </location>
</feature>
<feature type="region of interest" description="Disordered" evidence="10">
    <location>
        <begin position="901"/>
        <end position="1115"/>
    </location>
</feature>
<feature type="compositionally biased region" description="Basic and acidic residues" evidence="10">
    <location>
        <begin position="1036"/>
        <end position="1056"/>
    </location>
</feature>
<feature type="compositionally biased region" description="Polar residues" evidence="10">
    <location>
        <begin position="323"/>
        <end position="346"/>
    </location>
</feature>
<feature type="domain" description="FF" evidence="12">
    <location>
        <begin position="557"/>
        <end position="612"/>
    </location>
</feature>
<comment type="caution">
    <text evidence="13">The sequence shown here is derived from an EMBL/GenBank/DDBJ whole genome shotgun (WGS) entry which is preliminary data.</text>
</comment>
<evidence type="ECO:0008006" key="15">
    <source>
        <dbReference type="Google" id="ProtNLM"/>
    </source>
</evidence>
<evidence type="ECO:0000256" key="8">
    <source>
        <dbReference type="ARBA" id="ARBA00064817"/>
    </source>
</evidence>
<accession>A0AA88UB36</accession>
<dbReference type="InterPro" id="IPR039726">
    <property type="entry name" value="Prp40-like"/>
</dbReference>
<keyword evidence="5" id="KW-0539">Nucleus</keyword>
<feature type="region of interest" description="Disordered" evidence="10">
    <location>
        <begin position="421"/>
        <end position="452"/>
    </location>
</feature>
<dbReference type="FunFam" id="1.10.10.440:FF:000026">
    <property type="entry name" value="Pre-mRNA-processing protein 40A"/>
    <property type="match status" value="1"/>
</dbReference>
<dbReference type="Gene3D" id="2.20.70.10">
    <property type="match status" value="2"/>
</dbReference>
<dbReference type="SMART" id="SM00441">
    <property type="entry name" value="FF"/>
    <property type="match status" value="5"/>
</dbReference>
<dbReference type="SUPFAM" id="SSF81698">
    <property type="entry name" value="FF domain"/>
    <property type="match status" value="5"/>
</dbReference>
<dbReference type="FunFam" id="2.20.70.10:FF:000228">
    <property type="entry name" value="Pre-mRNA-processing protein 40A"/>
    <property type="match status" value="1"/>
</dbReference>
<evidence type="ECO:0000256" key="1">
    <source>
        <dbReference type="ARBA" id="ARBA00004123"/>
    </source>
</evidence>
<keyword evidence="9" id="KW-0175">Coiled coil</keyword>
<dbReference type="PANTHER" id="PTHR11864:SF31">
    <property type="entry name" value="PRE-MRNA-PROCESSING PROTEIN 40A-LIKE ISOFORM X1"/>
    <property type="match status" value="1"/>
</dbReference>
<dbReference type="EMBL" id="JAVXUO010001963">
    <property type="protein sequence ID" value="KAK2977685.1"/>
    <property type="molecule type" value="Genomic_DNA"/>
</dbReference>
<keyword evidence="14" id="KW-1185">Reference proteome</keyword>
<dbReference type="GO" id="GO:0071004">
    <property type="term" value="C:U2-type prespliceosome"/>
    <property type="evidence" value="ECO:0007669"/>
    <property type="project" value="TreeGrafter"/>
</dbReference>
<dbReference type="PROSITE" id="PS01159">
    <property type="entry name" value="WW_DOMAIN_1"/>
    <property type="match status" value="1"/>
</dbReference>
<feature type="compositionally biased region" description="Basic residues" evidence="10">
    <location>
        <begin position="1057"/>
        <end position="1072"/>
    </location>
</feature>
<evidence type="ECO:0000256" key="7">
    <source>
        <dbReference type="ARBA" id="ARBA00061317"/>
    </source>
</evidence>
<comment type="subcellular location">
    <subcellularLocation>
        <location evidence="1">Nucleus</location>
    </subcellularLocation>
</comment>
<feature type="region of interest" description="Disordered" evidence="10">
    <location>
        <begin position="21"/>
        <end position="48"/>
    </location>
</feature>
<dbReference type="FunFam" id="1.10.10.440:FF:000024">
    <property type="entry name" value="Pre-mRNA-processing protein 40A"/>
    <property type="match status" value="1"/>
</dbReference>
<evidence type="ECO:0000313" key="14">
    <source>
        <dbReference type="Proteomes" id="UP001187471"/>
    </source>
</evidence>
<feature type="compositionally biased region" description="Basic and acidic residues" evidence="10">
    <location>
        <begin position="901"/>
        <end position="978"/>
    </location>
</feature>
<keyword evidence="4" id="KW-0508">mRNA splicing</keyword>
<name>A0AA88UB36_9ASTE</name>
<dbReference type="Pfam" id="PF01846">
    <property type="entry name" value="FF"/>
    <property type="match status" value="4"/>
</dbReference>
<reference evidence="13" key="1">
    <citation type="submission" date="2022-12" db="EMBL/GenBank/DDBJ databases">
        <title>Draft genome assemblies for two species of Escallonia (Escalloniales).</title>
        <authorList>
            <person name="Chanderbali A."/>
            <person name="Dervinis C."/>
            <person name="Anghel I."/>
            <person name="Soltis D."/>
            <person name="Soltis P."/>
            <person name="Zapata F."/>
        </authorList>
    </citation>
    <scope>NUCLEOTIDE SEQUENCE</scope>
    <source>
        <strain evidence="13">UCBG92.1500</strain>
        <tissue evidence="13">Leaf</tissue>
    </source>
</reference>
<keyword evidence="3" id="KW-0677">Repeat</keyword>
<dbReference type="InterPro" id="IPR036517">
    <property type="entry name" value="FF_domain_sf"/>
</dbReference>